<feature type="compositionally biased region" description="Basic and acidic residues" evidence="1">
    <location>
        <begin position="679"/>
        <end position="689"/>
    </location>
</feature>
<feature type="region of interest" description="Disordered" evidence="1">
    <location>
        <begin position="834"/>
        <end position="876"/>
    </location>
</feature>
<keyword evidence="4" id="KW-1185">Reference proteome</keyword>
<evidence type="ECO:0000256" key="1">
    <source>
        <dbReference type="SAM" id="MobiDB-lite"/>
    </source>
</evidence>
<name>A0A395I114_ASPHC</name>
<feature type="region of interest" description="Disordered" evidence="1">
    <location>
        <begin position="140"/>
        <end position="204"/>
    </location>
</feature>
<accession>A0A395I114</accession>
<proteinExistence type="predicted"/>
<dbReference type="GeneID" id="37195123"/>
<feature type="region of interest" description="Disordered" evidence="1">
    <location>
        <begin position="787"/>
        <end position="821"/>
    </location>
</feature>
<organism evidence="3 4">
    <name type="scientific">Aspergillus homomorphus (strain CBS 101889)</name>
    <dbReference type="NCBI Taxonomy" id="1450537"/>
    <lineage>
        <taxon>Eukaryota</taxon>
        <taxon>Fungi</taxon>
        <taxon>Dikarya</taxon>
        <taxon>Ascomycota</taxon>
        <taxon>Pezizomycotina</taxon>
        <taxon>Eurotiomycetes</taxon>
        <taxon>Eurotiomycetidae</taxon>
        <taxon>Eurotiales</taxon>
        <taxon>Aspergillaceae</taxon>
        <taxon>Aspergillus</taxon>
        <taxon>Aspergillus subgen. Circumdati</taxon>
    </lineage>
</organism>
<reference evidence="3 4" key="1">
    <citation type="submission" date="2018-02" db="EMBL/GenBank/DDBJ databases">
        <title>The genomes of Aspergillus section Nigri reveals drivers in fungal speciation.</title>
        <authorList>
            <consortium name="DOE Joint Genome Institute"/>
            <person name="Vesth T.C."/>
            <person name="Nybo J."/>
            <person name="Theobald S."/>
            <person name="Brandl J."/>
            <person name="Frisvad J.C."/>
            <person name="Nielsen K.F."/>
            <person name="Lyhne E.K."/>
            <person name="Kogle M.E."/>
            <person name="Kuo A."/>
            <person name="Riley R."/>
            <person name="Clum A."/>
            <person name="Nolan M."/>
            <person name="Lipzen A."/>
            <person name="Salamov A."/>
            <person name="Henrissat B."/>
            <person name="Wiebenga A."/>
            <person name="De vries R.P."/>
            <person name="Grigoriev I.V."/>
            <person name="Mortensen U.H."/>
            <person name="Andersen M.R."/>
            <person name="Baker S.E."/>
        </authorList>
    </citation>
    <scope>NUCLEOTIDE SEQUENCE [LARGE SCALE GENOMIC DNA]</scope>
    <source>
        <strain evidence="3 4">CBS 101889</strain>
    </source>
</reference>
<dbReference type="STRING" id="1450537.A0A395I114"/>
<feature type="compositionally biased region" description="Polar residues" evidence="1">
    <location>
        <begin position="1041"/>
        <end position="1052"/>
    </location>
</feature>
<feature type="region of interest" description="Disordered" evidence="1">
    <location>
        <begin position="1028"/>
        <end position="1052"/>
    </location>
</feature>
<dbReference type="InterPro" id="IPR028084">
    <property type="entry name" value="FNIP_N_dom"/>
</dbReference>
<feature type="region of interest" description="Disordered" evidence="1">
    <location>
        <begin position="1112"/>
        <end position="1149"/>
    </location>
</feature>
<dbReference type="Pfam" id="PF14636">
    <property type="entry name" value="FNIP_N"/>
    <property type="match status" value="1"/>
</dbReference>
<dbReference type="AlphaFoldDB" id="A0A395I114"/>
<gene>
    <name evidence="3" type="ORF">BO97DRAFT_24745</name>
</gene>
<evidence type="ECO:0000313" key="4">
    <source>
        <dbReference type="Proteomes" id="UP000248961"/>
    </source>
</evidence>
<feature type="compositionally biased region" description="Low complexity" evidence="1">
    <location>
        <begin position="707"/>
        <end position="724"/>
    </location>
</feature>
<dbReference type="Proteomes" id="UP000248961">
    <property type="component" value="Unassembled WGS sequence"/>
</dbReference>
<evidence type="ECO:0000313" key="3">
    <source>
        <dbReference type="EMBL" id="RAL13750.1"/>
    </source>
</evidence>
<feature type="region of interest" description="Disordered" evidence="1">
    <location>
        <begin position="230"/>
        <end position="278"/>
    </location>
</feature>
<feature type="compositionally biased region" description="Polar residues" evidence="1">
    <location>
        <begin position="787"/>
        <end position="797"/>
    </location>
</feature>
<dbReference type="EMBL" id="KZ824277">
    <property type="protein sequence ID" value="RAL13750.1"/>
    <property type="molecule type" value="Genomic_DNA"/>
</dbReference>
<dbReference type="PANTHER" id="PTHR21634:SF9">
    <property type="entry name" value="RE13835P"/>
    <property type="match status" value="1"/>
</dbReference>
<feature type="compositionally biased region" description="Low complexity" evidence="1">
    <location>
        <begin position="241"/>
        <end position="254"/>
    </location>
</feature>
<dbReference type="GO" id="GO:0051087">
    <property type="term" value="F:protein-folding chaperone binding"/>
    <property type="evidence" value="ECO:0007669"/>
    <property type="project" value="TreeGrafter"/>
</dbReference>
<protein>
    <recommendedName>
        <fullName evidence="2">Folliculin-interacting protein N-terminal domain-containing protein</fullName>
    </recommendedName>
</protein>
<dbReference type="RefSeq" id="XP_025552904.1">
    <property type="nucleotide sequence ID" value="XM_025690834.1"/>
</dbReference>
<feature type="region of interest" description="Disordered" evidence="1">
    <location>
        <begin position="640"/>
        <end position="747"/>
    </location>
</feature>
<dbReference type="GO" id="GO:0005737">
    <property type="term" value="C:cytoplasm"/>
    <property type="evidence" value="ECO:0007669"/>
    <property type="project" value="TreeGrafter"/>
</dbReference>
<dbReference type="VEuPathDB" id="FungiDB:BO97DRAFT_24745"/>
<sequence length="1218" mass="132309">MLGRLLNTAAATLNPTAYSAKNPPQLESVTEEEHTSGLLYPDASLLRRSNTHAYPLHTAFNSPNTSTAGGYDDRGGGVELDYHKDFRVIIAQNALGDRDACVLLDTRATPPGQGSHGLGLEPQVFENTGARHARTVSTLTRGPRRGYLSQSSVIESSPLAAATETRRSPPMSSGAFTRARVRSSTLAPGGNFSEGGHSRGSADSHDSGLLNCIFGSSAFSYKGSSTKMHIISTDDEPGQTSPASPAARSSLSRAYTTGSDAAFGSSDRGNDSKPPAPPAKVTILLTRMFSVHLPESGDDDTPPDRADLAASISQDALPSPGFPFPDVSKRKKIKEKKTPMYAVAITIQIPLLSRSGGRPVSRFAQGPDSPKPGLSCSLDSDYRWRGGFFDDSLSLASPPASLDERIDLLVDHWDIINRTLSHLERLSRNEILFLLKRVDASAGPYPKPAKPPNMQRTNQTFVHLPVNVLSINSKLREEAIRSTRRISTALQMPYVVTGQSRWGVWREEGRSIIRSLGDKDHSFFFLVLVTAFLGNHTEWLNALGPEWYRRRHFLQQKAQQDADPFLANRTVIISPDKMTARRLIFLLAAFLPPKQRFEPLPSPIRPGTAASTRAVSQSPPTVPILRQEALRRVMERRSRAQRLNINEREQHQRSVSASSNETAHRSTEEPDPLMPPDFGAKRRGSDARSIRALGVPIHTREMRPRNTSAATTSTTTPSSTVPVPHFASQSRSERMGSDPSVNDGRDSLASENLLKNLRRSETSATSGHGSIPPAGGRWGTLFSGLWSSRQESSTASDTPAPPEARKRSVSALTNPPRRNPPTLAQMVKEAAEEPLAAAPRATTSGNISIPPASNGHISFEEDTPDLSSTTDQAKESSLKMAVRGDDGVVDVDLPLPGFLSLSSSGDSTLASPKKTRTSVTSMDAMASTQSSVSGFHGSVKDSDGPNTNVAGWLRTFHDDFLLQAVRPYASLEAEIRRAMQAEPTPSQALCLNADGSERWVDVATTVIADVRTFTVKRLRLRRKLVGPGSSRRAYTPFVPSQPGTPRYVSNGSASASQLTSFFSHATGSSKTSNNSSSDDFYPTEVEERFVEEPVMDLDGTLVDALERVLAQSGPSSMVHSRAPSPSRGRRGEDKQSSDTSATTREEIRPVEVPRTECRKLVLGALEEVVRSVTAEHCREDVDGELGLADRERKRTLAGTDNALREGVRKWLLDVEEAW</sequence>
<evidence type="ECO:0000259" key="2">
    <source>
        <dbReference type="Pfam" id="PF14636"/>
    </source>
</evidence>
<dbReference type="OrthoDB" id="5428015at2759"/>
<dbReference type="PANTHER" id="PTHR21634">
    <property type="entry name" value="RE13835P"/>
    <property type="match status" value="1"/>
</dbReference>
<dbReference type="GO" id="GO:0042030">
    <property type="term" value="F:ATPase inhibitor activity"/>
    <property type="evidence" value="ECO:0007669"/>
    <property type="project" value="TreeGrafter"/>
</dbReference>
<feature type="domain" description="Folliculin-interacting protein N-terminal" evidence="2">
    <location>
        <begin position="85"/>
        <end position="237"/>
    </location>
</feature>